<dbReference type="SUPFAM" id="SSF48484">
    <property type="entry name" value="Lipoxigenase"/>
    <property type="match status" value="1"/>
</dbReference>
<feature type="region of interest" description="Disordered" evidence="1">
    <location>
        <begin position="1"/>
        <end position="24"/>
    </location>
</feature>
<evidence type="ECO:0000313" key="3">
    <source>
        <dbReference type="EMBL" id="KAH0466734.1"/>
    </source>
</evidence>
<evidence type="ECO:0000256" key="1">
    <source>
        <dbReference type="SAM" id="MobiDB-lite"/>
    </source>
</evidence>
<reference evidence="3 4" key="1">
    <citation type="journal article" date="2021" name="Hortic Res">
        <title>Chromosome-scale assembly of the Dendrobium chrysotoxum genome enhances the understanding of orchid evolution.</title>
        <authorList>
            <person name="Zhang Y."/>
            <person name="Zhang G.Q."/>
            <person name="Zhang D."/>
            <person name="Liu X.D."/>
            <person name="Xu X.Y."/>
            <person name="Sun W.H."/>
            <person name="Yu X."/>
            <person name="Zhu X."/>
            <person name="Wang Z.W."/>
            <person name="Zhao X."/>
            <person name="Zhong W.Y."/>
            <person name="Chen H."/>
            <person name="Yin W.L."/>
            <person name="Huang T."/>
            <person name="Niu S.C."/>
            <person name="Liu Z.J."/>
        </authorList>
    </citation>
    <scope>NUCLEOTIDE SEQUENCE [LARGE SCALE GENOMIC DNA]</scope>
    <source>
        <strain evidence="3">Lindl</strain>
    </source>
</reference>
<dbReference type="Proteomes" id="UP000775213">
    <property type="component" value="Unassembled WGS sequence"/>
</dbReference>
<dbReference type="GO" id="GO:0046872">
    <property type="term" value="F:metal ion binding"/>
    <property type="evidence" value="ECO:0007669"/>
    <property type="project" value="InterPro"/>
</dbReference>
<name>A0AAV7HF44_DENCH</name>
<dbReference type="Gene3D" id="3.10.450.60">
    <property type="match status" value="1"/>
</dbReference>
<dbReference type="PROSITE" id="PS51393">
    <property type="entry name" value="LIPOXYGENASE_3"/>
    <property type="match status" value="1"/>
</dbReference>
<dbReference type="Pfam" id="PF00305">
    <property type="entry name" value="Lipoxygenase"/>
    <property type="match status" value="1"/>
</dbReference>
<dbReference type="AlphaFoldDB" id="A0AAV7HF44"/>
<sequence>MRVERPPLGSRSSLPSRAGWETNSPLTEKKALWPIAVGDHCATRSLLFLQEDNTLKPLAIELSLPHPDGEVLDVVSRTVFTPSKNNDNDNDGGIKESIW</sequence>
<accession>A0AAV7HF44</accession>
<evidence type="ECO:0000259" key="2">
    <source>
        <dbReference type="PROSITE" id="PS51393"/>
    </source>
</evidence>
<dbReference type="GO" id="GO:0016702">
    <property type="term" value="F:oxidoreductase activity, acting on single donors with incorporation of molecular oxygen, incorporation of two atoms of oxygen"/>
    <property type="evidence" value="ECO:0007669"/>
    <property type="project" value="InterPro"/>
</dbReference>
<gene>
    <name evidence="3" type="ORF">IEQ34_003972</name>
</gene>
<keyword evidence="4" id="KW-1185">Reference proteome</keyword>
<feature type="domain" description="Lipoxygenase" evidence="2">
    <location>
        <begin position="1"/>
        <end position="99"/>
    </location>
</feature>
<protein>
    <recommendedName>
        <fullName evidence="2">Lipoxygenase domain-containing protein</fullName>
    </recommendedName>
</protein>
<dbReference type="InterPro" id="IPR013819">
    <property type="entry name" value="LipOase_C"/>
</dbReference>
<organism evidence="3 4">
    <name type="scientific">Dendrobium chrysotoxum</name>
    <name type="common">Orchid</name>
    <dbReference type="NCBI Taxonomy" id="161865"/>
    <lineage>
        <taxon>Eukaryota</taxon>
        <taxon>Viridiplantae</taxon>
        <taxon>Streptophyta</taxon>
        <taxon>Embryophyta</taxon>
        <taxon>Tracheophyta</taxon>
        <taxon>Spermatophyta</taxon>
        <taxon>Magnoliopsida</taxon>
        <taxon>Liliopsida</taxon>
        <taxon>Asparagales</taxon>
        <taxon>Orchidaceae</taxon>
        <taxon>Epidendroideae</taxon>
        <taxon>Malaxideae</taxon>
        <taxon>Dendrobiinae</taxon>
        <taxon>Dendrobium</taxon>
    </lineage>
</organism>
<dbReference type="InterPro" id="IPR036226">
    <property type="entry name" value="LipOase_C_sf"/>
</dbReference>
<proteinExistence type="predicted"/>
<feature type="compositionally biased region" description="Low complexity" evidence="1">
    <location>
        <begin position="1"/>
        <end position="17"/>
    </location>
</feature>
<dbReference type="EMBL" id="JAGFBR010000005">
    <property type="protein sequence ID" value="KAH0466734.1"/>
    <property type="molecule type" value="Genomic_DNA"/>
</dbReference>
<evidence type="ECO:0000313" key="4">
    <source>
        <dbReference type="Proteomes" id="UP000775213"/>
    </source>
</evidence>
<comment type="caution">
    <text evidence="3">The sequence shown here is derived from an EMBL/GenBank/DDBJ whole genome shotgun (WGS) entry which is preliminary data.</text>
</comment>